<evidence type="ECO:0000313" key="2">
    <source>
        <dbReference type="Proteomes" id="UP000299102"/>
    </source>
</evidence>
<evidence type="ECO:0000313" key="1">
    <source>
        <dbReference type="EMBL" id="GBP41544.1"/>
    </source>
</evidence>
<keyword evidence="2" id="KW-1185">Reference proteome</keyword>
<comment type="caution">
    <text evidence="1">The sequence shown here is derived from an EMBL/GenBank/DDBJ whole genome shotgun (WGS) entry which is preliminary data.</text>
</comment>
<accession>A0A4C1VUK9</accession>
<dbReference type="AlphaFoldDB" id="A0A4C1VUK9"/>
<dbReference type="EMBL" id="BGZK01000401">
    <property type="protein sequence ID" value="GBP41544.1"/>
    <property type="molecule type" value="Genomic_DNA"/>
</dbReference>
<sequence>MFTGLSFYKSGPFAQFTGWDLVFLLEFDIPTLRSRKNDSLLVDGTVFNRGVYVNESDGIAAVKSLPHGPGGGGFDAYHRRIDRSGFSSKQIKQLKPPHRPCLRWVVCGRCLSSTRTHRPMEWKKYRSFLSLARSAQAERDNES</sequence>
<reference evidence="1 2" key="1">
    <citation type="journal article" date="2019" name="Commun. Biol.">
        <title>The bagworm genome reveals a unique fibroin gene that provides high tensile strength.</title>
        <authorList>
            <person name="Kono N."/>
            <person name="Nakamura H."/>
            <person name="Ohtoshi R."/>
            <person name="Tomita M."/>
            <person name="Numata K."/>
            <person name="Arakawa K."/>
        </authorList>
    </citation>
    <scope>NUCLEOTIDE SEQUENCE [LARGE SCALE GENOMIC DNA]</scope>
</reference>
<gene>
    <name evidence="1" type="ORF">EVAR_20350_1</name>
</gene>
<dbReference type="Proteomes" id="UP000299102">
    <property type="component" value="Unassembled WGS sequence"/>
</dbReference>
<proteinExistence type="predicted"/>
<protein>
    <submittedName>
        <fullName evidence="1">Uncharacterized protein</fullName>
    </submittedName>
</protein>
<name>A0A4C1VUK9_EUMVA</name>
<organism evidence="1 2">
    <name type="scientific">Eumeta variegata</name>
    <name type="common">Bagworm moth</name>
    <name type="synonym">Eumeta japonica</name>
    <dbReference type="NCBI Taxonomy" id="151549"/>
    <lineage>
        <taxon>Eukaryota</taxon>
        <taxon>Metazoa</taxon>
        <taxon>Ecdysozoa</taxon>
        <taxon>Arthropoda</taxon>
        <taxon>Hexapoda</taxon>
        <taxon>Insecta</taxon>
        <taxon>Pterygota</taxon>
        <taxon>Neoptera</taxon>
        <taxon>Endopterygota</taxon>
        <taxon>Lepidoptera</taxon>
        <taxon>Glossata</taxon>
        <taxon>Ditrysia</taxon>
        <taxon>Tineoidea</taxon>
        <taxon>Psychidae</taxon>
        <taxon>Oiketicinae</taxon>
        <taxon>Eumeta</taxon>
    </lineage>
</organism>